<dbReference type="EMBL" id="WIVV01000065">
    <property type="protein sequence ID" value="MQU43728.1"/>
    <property type="molecule type" value="Genomic_DNA"/>
</dbReference>
<dbReference type="SUPFAM" id="SSF51735">
    <property type="entry name" value="NAD(P)-binding Rossmann-fold domains"/>
    <property type="match status" value="1"/>
</dbReference>
<dbReference type="Pfam" id="PF03446">
    <property type="entry name" value="NAD_binding_2"/>
    <property type="match status" value="1"/>
</dbReference>
<evidence type="ECO:0000256" key="1">
    <source>
        <dbReference type="ARBA" id="ARBA00023002"/>
    </source>
</evidence>
<evidence type="ECO:0000313" key="5">
    <source>
        <dbReference type="Proteomes" id="UP000466863"/>
    </source>
</evidence>
<dbReference type="GO" id="GO:0050661">
    <property type="term" value="F:NADP binding"/>
    <property type="evidence" value="ECO:0007669"/>
    <property type="project" value="InterPro"/>
</dbReference>
<dbReference type="GO" id="GO:0016491">
    <property type="term" value="F:oxidoreductase activity"/>
    <property type="evidence" value="ECO:0007669"/>
    <property type="project" value="UniProtKB-KW"/>
</dbReference>
<dbReference type="InterPro" id="IPR036291">
    <property type="entry name" value="NAD(P)-bd_dom_sf"/>
</dbReference>
<dbReference type="AlphaFoldDB" id="A0A6A7Z9C3"/>
<dbReference type="RefSeq" id="WP_153332586.1">
    <property type="nucleotide sequence ID" value="NZ_JAZHWN010000016.1"/>
</dbReference>
<protein>
    <submittedName>
        <fullName evidence="4">DUF1932 domain-containing protein</fullName>
    </submittedName>
</protein>
<evidence type="ECO:0000313" key="4">
    <source>
        <dbReference type="EMBL" id="MQU43728.1"/>
    </source>
</evidence>
<sequence length="290" mass="30451">MKIAIVGAGEVGLTYARPWAAAGHDIILCDLKHSATAQAFAAERGLDIATSVGAIAADCDVVVSCVFGTVSLVVAEQALAHMRKGALYIDMTTADPAQIRIAAEQAAQSGIVYVDVAILGAIALTHEKTNLLGAGPGIEPAQRLYAAIGAPLKAVEGGAAGDAAALKILRSVFTKGLEALTIECFMAAEKQGVTDKLHDALSDIDQASLRDFLGALIRTHVLHAPRRLKEVEEAERQLRAADMPVAVLPGVKDLFQRTAEQISANPLQTPAPTLEQAFEWLFKANGVSRS</sequence>
<dbReference type="InterPro" id="IPR006115">
    <property type="entry name" value="6PGDH_NADP-bd"/>
</dbReference>
<dbReference type="InterPro" id="IPR051265">
    <property type="entry name" value="HIBADH-related_NP60_sf"/>
</dbReference>
<dbReference type="Gene3D" id="3.40.50.720">
    <property type="entry name" value="NAD(P)-binding Rossmann-like Domain"/>
    <property type="match status" value="1"/>
</dbReference>
<keyword evidence="1" id="KW-0560">Oxidoreductase</keyword>
<dbReference type="Pfam" id="PF09130">
    <property type="entry name" value="DUF1932"/>
    <property type="match status" value="1"/>
</dbReference>
<accession>A0A6A7Z9C3</accession>
<comment type="caution">
    <text evidence="4">The sequence shown here is derived from an EMBL/GenBank/DDBJ whole genome shotgun (WGS) entry which is preliminary data.</text>
</comment>
<evidence type="ECO:0000259" key="3">
    <source>
        <dbReference type="Pfam" id="PF09130"/>
    </source>
</evidence>
<evidence type="ECO:0000259" key="2">
    <source>
        <dbReference type="Pfam" id="PF03446"/>
    </source>
</evidence>
<proteinExistence type="predicted"/>
<dbReference type="InterPro" id="IPR015814">
    <property type="entry name" value="Pgluconate_DH_NAD-bd_C"/>
</dbReference>
<dbReference type="Proteomes" id="UP000466863">
    <property type="component" value="Unassembled WGS sequence"/>
</dbReference>
<dbReference type="Gene3D" id="1.10.1040.10">
    <property type="entry name" value="N-(1-d-carboxylethyl)-l-norvaline Dehydrogenase, domain 2"/>
    <property type="match status" value="1"/>
</dbReference>
<dbReference type="SUPFAM" id="SSF48179">
    <property type="entry name" value="6-phosphogluconate dehydrogenase C-terminal domain-like"/>
    <property type="match status" value="1"/>
</dbReference>
<organism evidence="4 5">
    <name type="scientific">Pseudomonas helleri</name>
    <dbReference type="NCBI Taxonomy" id="1608996"/>
    <lineage>
        <taxon>Bacteria</taxon>
        <taxon>Pseudomonadati</taxon>
        <taxon>Pseudomonadota</taxon>
        <taxon>Gammaproteobacteria</taxon>
        <taxon>Pseudomonadales</taxon>
        <taxon>Pseudomonadaceae</taxon>
        <taxon>Pseudomonas</taxon>
    </lineage>
</organism>
<name>A0A6A7Z9C3_9PSED</name>
<reference evidence="4 5" key="1">
    <citation type="submission" date="2019-10" db="EMBL/GenBank/DDBJ databases">
        <title>Evaluation of single-gene subtyping targets for Pseudomonas.</title>
        <authorList>
            <person name="Reichler S.J."/>
            <person name="Orsi R.H."/>
            <person name="Wiedmann M."/>
            <person name="Martin N.H."/>
            <person name="Murphy S.I."/>
        </authorList>
    </citation>
    <scope>NUCLEOTIDE SEQUENCE [LARGE SCALE GENOMIC DNA]</scope>
    <source>
        <strain evidence="4 5">FSL R10-1876</strain>
    </source>
</reference>
<dbReference type="InterPro" id="IPR008927">
    <property type="entry name" value="6-PGluconate_DH-like_C_sf"/>
</dbReference>
<dbReference type="PANTHER" id="PTHR43580:SF2">
    <property type="entry name" value="CYTOKINE-LIKE NUCLEAR FACTOR N-PAC"/>
    <property type="match status" value="1"/>
</dbReference>
<dbReference type="PANTHER" id="PTHR43580">
    <property type="entry name" value="OXIDOREDUCTASE GLYR1-RELATED"/>
    <property type="match status" value="1"/>
</dbReference>
<gene>
    <name evidence="4" type="ORF">GHO28_14630</name>
</gene>
<feature type="domain" description="6-phosphogluconate dehydrogenase NADP-binding" evidence="2">
    <location>
        <begin position="2"/>
        <end position="129"/>
    </location>
</feature>
<dbReference type="InterPro" id="IPR013328">
    <property type="entry name" value="6PGD_dom2"/>
</dbReference>
<feature type="domain" description="Phosphogluconate dehydrogenase NAD-binding putative C-terminal" evidence="3">
    <location>
        <begin position="188"/>
        <end position="257"/>
    </location>
</feature>